<sequence length="418" mass="47589">MNEFTLELVLAALCFGYPYVMAWYWIVGGVMFQVLRERREPPFDQPPTLADYPPVSVLVPCYNESRQVDETIAALARLAYPDFEIVAIDDGSSDDTAERLVRLAARYPRLRVVRMANNGGKATAMNFGALAARHELVACIDGDTLMDPHALTWFVRRFQNDPLIGGLTGNPRIRNRTSVIGRLQVGEFSSIVGLIKRAQSVYGTLFTASGAICAFRKRALHDVGGWSPHTITDDVDISWRLQMSGWRMAFEPKAMAWILTPETVRGLWHQRLRWSEGGTDVALRAIPALFRRRGLRMWPIWLNWFVSMLWAYSMLAMLVIWWMGGLRLGHFLTLEGFGFFPGQAGMVLAFHYLLQAMVAASLDRGYEHGIMRTLFWVVWYPIVFWLLQATTAVVGLPRAIFRRGPRGRWISPDRGFRE</sequence>
<keyword evidence="8 10" id="KW-0472">Membrane</keyword>
<dbReference type="SUPFAM" id="SSF53448">
    <property type="entry name" value="Nucleotide-diphospho-sugar transferases"/>
    <property type="match status" value="1"/>
</dbReference>
<comment type="caution">
    <text evidence="10">Lacks conserved residue(s) required for the propagation of feature annotation.</text>
</comment>
<evidence type="ECO:0000256" key="9">
    <source>
        <dbReference type="NCBIfam" id="TIGR03937"/>
    </source>
</evidence>
<dbReference type="InterPro" id="IPR029044">
    <property type="entry name" value="Nucleotide-diphossugar_trans"/>
</dbReference>
<evidence type="ECO:0000256" key="8">
    <source>
        <dbReference type="ARBA" id="ARBA00023136"/>
    </source>
</evidence>
<dbReference type="CDD" id="cd06423">
    <property type="entry name" value="CESA_like"/>
    <property type="match status" value="1"/>
</dbReference>
<dbReference type="PANTHER" id="PTHR43630:SF1">
    <property type="entry name" value="POLY-BETA-1,6-N-ACETYL-D-GLUCOSAMINE SYNTHASE"/>
    <property type="match status" value="1"/>
</dbReference>
<evidence type="ECO:0000256" key="2">
    <source>
        <dbReference type="ARBA" id="ARBA00006739"/>
    </source>
</evidence>
<dbReference type="GO" id="GO:0005886">
    <property type="term" value="C:plasma membrane"/>
    <property type="evidence" value="ECO:0007669"/>
    <property type="project" value="UniProtKB-SubCell"/>
</dbReference>
<comment type="subcellular location">
    <subcellularLocation>
        <location evidence="1 10">Cell membrane</location>
        <topology evidence="1 10">Multi-pass membrane protein</topology>
    </subcellularLocation>
</comment>
<keyword evidence="5 10" id="KW-0808">Transferase</keyword>
<evidence type="ECO:0000313" key="12">
    <source>
        <dbReference type="Proteomes" id="UP000256829"/>
    </source>
</evidence>
<keyword evidence="6 10" id="KW-0812">Transmembrane</keyword>
<dbReference type="Pfam" id="PF13641">
    <property type="entry name" value="Glyco_tranf_2_3"/>
    <property type="match status" value="1"/>
</dbReference>
<accession>A0A3D8VGF4</accession>
<comment type="similarity">
    <text evidence="2 10">Belongs to the glycosyltransferase 2 family.</text>
</comment>
<evidence type="ECO:0000256" key="4">
    <source>
        <dbReference type="ARBA" id="ARBA00022676"/>
    </source>
</evidence>
<dbReference type="InterPro" id="IPR023853">
    <property type="entry name" value="PGA_PgaC/IcaA"/>
</dbReference>
<comment type="caution">
    <text evidence="11">The sequence shown here is derived from an EMBL/GenBank/DDBJ whole genome shotgun (WGS) entry which is preliminary data.</text>
</comment>
<protein>
    <recommendedName>
        <fullName evidence="9 10">Poly-beta-1,6-N-acetyl-D-glucosamine synthase</fullName>
        <shortName evidence="10">Poly-beta-1,6-GlcNAc synthase</shortName>
        <ecNumber evidence="10">2.4.1.-</ecNumber>
    </recommendedName>
</protein>
<feature type="transmembrane region" description="Helical" evidence="10">
    <location>
        <begin position="301"/>
        <end position="324"/>
    </location>
</feature>
<evidence type="ECO:0000256" key="3">
    <source>
        <dbReference type="ARBA" id="ARBA00022475"/>
    </source>
</evidence>
<evidence type="ECO:0000313" key="11">
    <source>
        <dbReference type="EMBL" id="RDY68161.1"/>
    </source>
</evidence>
<dbReference type="GO" id="GO:0043708">
    <property type="term" value="P:cell adhesion involved in biofilm formation"/>
    <property type="evidence" value="ECO:0007669"/>
    <property type="project" value="InterPro"/>
</dbReference>
<keyword evidence="7 10" id="KW-1133">Transmembrane helix</keyword>
<dbReference type="PANTHER" id="PTHR43630">
    <property type="entry name" value="POLY-BETA-1,6-N-ACETYL-D-GLUCOSAMINE SYNTHASE"/>
    <property type="match status" value="1"/>
</dbReference>
<keyword evidence="3 10" id="KW-1003">Cell membrane</keyword>
<reference evidence="11 12" key="1">
    <citation type="submission" date="2018-08" db="EMBL/GenBank/DDBJ databases">
        <title>Lysobacter soli KCTC 22011, whole genome shotgun sequence.</title>
        <authorList>
            <person name="Zhang X."/>
            <person name="Feng G."/>
            <person name="Zhu H."/>
        </authorList>
    </citation>
    <scope>NUCLEOTIDE SEQUENCE [LARGE SCALE GENOMIC DNA]</scope>
    <source>
        <strain evidence="11 12">KCTC 22011</strain>
    </source>
</reference>
<dbReference type="GO" id="GO:0008375">
    <property type="term" value="F:acetylglucosaminyltransferase activity"/>
    <property type="evidence" value="ECO:0007669"/>
    <property type="project" value="UniProtKB-UniRule"/>
</dbReference>
<feature type="transmembrane region" description="Helical" evidence="10">
    <location>
        <begin position="374"/>
        <end position="396"/>
    </location>
</feature>
<keyword evidence="12" id="KW-1185">Reference proteome</keyword>
<evidence type="ECO:0000256" key="10">
    <source>
        <dbReference type="RuleBase" id="RU364028"/>
    </source>
</evidence>
<name>A0A3D8VGF4_9GAMM</name>
<dbReference type="RefSeq" id="WP_115841586.1">
    <property type="nucleotide sequence ID" value="NZ_CP183976.1"/>
</dbReference>
<evidence type="ECO:0000256" key="1">
    <source>
        <dbReference type="ARBA" id="ARBA00004651"/>
    </source>
</evidence>
<dbReference type="EC" id="2.4.1.-" evidence="10"/>
<dbReference type="Gene3D" id="3.90.550.10">
    <property type="entry name" value="Spore Coat Polysaccharide Biosynthesis Protein SpsA, Chain A"/>
    <property type="match status" value="1"/>
</dbReference>
<proteinExistence type="inferred from homology"/>
<evidence type="ECO:0000256" key="5">
    <source>
        <dbReference type="ARBA" id="ARBA00022679"/>
    </source>
</evidence>
<evidence type="ECO:0000256" key="6">
    <source>
        <dbReference type="ARBA" id="ARBA00022692"/>
    </source>
</evidence>
<organism evidence="11 12">
    <name type="scientific">Lysobacter soli</name>
    <dbReference type="NCBI Taxonomy" id="453783"/>
    <lineage>
        <taxon>Bacteria</taxon>
        <taxon>Pseudomonadati</taxon>
        <taxon>Pseudomonadota</taxon>
        <taxon>Gammaproteobacteria</taxon>
        <taxon>Lysobacterales</taxon>
        <taxon>Lysobacteraceae</taxon>
        <taxon>Lysobacter</taxon>
    </lineage>
</organism>
<dbReference type="EMBL" id="QTJR01000003">
    <property type="protein sequence ID" value="RDY68161.1"/>
    <property type="molecule type" value="Genomic_DNA"/>
</dbReference>
<dbReference type="Proteomes" id="UP000256829">
    <property type="component" value="Unassembled WGS sequence"/>
</dbReference>
<dbReference type="NCBIfam" id="TIGR03937">
    <property type="entry name" value="PgaC_IcaA"/>
    <property type="match status" value="1"/>
</dbReference>
<feature type="transmembrane region" description="Helical" evidence="10">
    <location>
        <begin position="6"/>
        <end position="32"/>
    </location>
</feature>
<dbReference type="AlphaFoldDB" id="A0A3D8VGF4"/>
<gene>
    <name evidence="11" type="primary">pgaC</name>
    <name evidence="11" type="ORF">DX912_06015</name>
</gene>
<keyword evidence="4 10" id="KW-0328">Glycosyltransferase</keyword>
<evidence type="ECO:0000256" key="7">
    <source>
        <dbReference type="ARBA" id="ARBA00022989"/>
    </source>
</evidence>